<evidence type="ECO:0000256" key="7">
    <source>
        <dbReference type="ARBA" id="ARBA00023136"/>
    </source>
</evidence>
<evidence type="ECO:0000256" key="3">
    <source>
        <dbReference type="ARBA" id="ARBA00022692"/>
    </source>
</evidence>
<evidence type="ECO:0000256" key="2">
    <source>
        <dbReference type="ARBA" id="ARBA00022670"/>
    </source>
</evidence>
<dbReference type="RefSeq" id="WP_220662763.1">
    <property type="nucleotide sequence ID" value="NZ_CP069370.1"/>
</dbReference>
<dbReference type="InterPro" id="IPR035952">
    <property type="entry name" value="Rhomboid-like_sf"/>
</dbReference>
<dbReference type="KEGG" id="nsm:JO391_03215"/>
<feature type="transmembrane region" description="Helical" evidence="8">
    <location>
        <begin position="79"/>
        <end position="101"/>
    </location>
</feature>
<feature type="transmembrane region" description="Helical" evidence="8">
    <location>
        <begin position="113"/>
        <end position="135"/>
    </location>
</feature>
<evidence type="ECO:0000313" key="10">
    <source>
        <dbReference type="EMBL" id="QYZ70545.1"/>
    </source>
</evidence>
<keyword evidence="6 8" id="KW-1133">Transmembrane helix</keyword>
<dbReference type="PANTHER" id="PTHR22936:SF69">
    <property type="entry name" value="RHOMBOID-LIKE PROTEIN"/>
    <property type="match status" value="1"/>
</dbReference>
<keyword evidence="5" id="KW-0720">Serine protease</keyword>
<keyword evidence="11" id="KW-1185">Reference proteome</keyword>
<proteinExistence type="predicted"/>
<accession>A0A8G0ZXI9</accession>
<gene>
    <name evidence="10" type="ORF">JO391_03215</name>
</gene>
<feature type="transmembrane region" description="Helical" evidence="8">
    <location>
        <begin position="147"/>
        <end position="164"/>
    </location>
</feature>
<dbReference type="InterPro" id="IPR002610">
    <property type="entry name" value="Peptidase_S54_rhomboid-like"/>
</dbReference>
<feature type="transmembrane region" description="Helical" evidence="8">
    <location>
        <begin position="171"/>
        <end position="196"/>
    </location>
</feature>
<keyword evidence="7 8" id="KW-0472">Membrane</keyword>
<dbReference type="Gene3D" id="1.20.1540.10">
    <property type="entry name" value="Rhomboid-like"/>
    <property type="match status" value="1"/>
</dbReference>
<dbReference type="GO" id="GO:0016020">
    <property type="term" value="C:membrane"/>
    <property type="evidence" value="ECO:0007669"/>
    <property type="project" value="UniProtKB-SubCell"/>
</dbReference>
<dbReference type="Proteomes" id="UP000826300">
    <property type="component" value="Chromosome"/>
</dbReference>
<evidence type="ECO:0000313" key="11">
    <source>
        <dbReference type="Proteomes" id="UP000826300"/>
    </source>
</evidence>
<evidence type="ECO:0000256" key="6">
    <source>
        <dbReference type="ARBA" id="ARBA00022989"/>
    </source>
</evidence>
<evidence type="ECO:0000256" key="4">
    <source>
        <dbReference type="ARBA" id="ARBA00022801"/>
    </source>
</evidence>
<keyword evidence="4" id="KW-0378">Hydrolase</keyword>
<dbReference type="PANTHER" id="PTHR22936">
    <property type="entry name" value="RHOMBOID-RELATED"/>
    <property type="match status" value="1"/>
</dbReference>
<dbReference type="EMBL" id="CP069370">
    <property type="protein sequence ID" value="QYZ70545.1"/>
    <property type="molecule type" value="Genomic_DNA"/>
</dbReference>
<protein>
    <submittedName>
        <fullName evidence="10">Rhomboid family intramembrane serine protease</fullName>
    </submittedName>
</protein>
<sequence length="227" mass="24663">MQTDHKAPFLNPIPWVIWLLALPMIAMEVVVSAGASGLVGGPAAIGWRLEAVNRFAFSPELVRWMVENRQFPLEGVARFVTYPFVHGSVTHTVFAVVFLLALGKMVAEVFRPWAVLAVFFGSAIGGVVLHTLVGLDDPVFGAYPPDYGLIGAFTFLLWVRLTAVGANAARAFTLIGMLLGVQLLFGLLFGGGWYWVSDLGGFATGFLLSFVLVPGGWARVRDRIRAR</sequence>
<organism evidence="10 11">
    <name type="scientific">Neotabrizicola shimadae</name>
    <dbReference type="NCBI Taxonomy" id="2807096"/>
    <lineage>
        <taxon>Bacteria</taxon>
        <taxon>Pseudomonadati</taxon>
        <taxon>Pseudomonadota</taxon>
        <taxon>Alphaproteobacteria</taxon>
        <taxon>Rhodobacterales</taxon>
        <taxon>Paracoccaceae</taxon>
        <taxon>Neotabrizicola</taxon>
    </lineage>
</organism>
<evidence type="ECO:0000256" key="1">
    <source>
        <dbReference type="ARBA" id="ARBA00004141"/>
    </source>
</evidence>
<dbReference type="AlphaFoldDB" id="A0A8G0ZXI9"/>
<feature type="domain" description="Peptidase S54 rhomboid" evidence="9">
    <location>
        <begin position="76"/>
        <end position="213"/>
    </location>
</feature>
<evidence type="ECO:0000259" key="9">
    <source>
        <dbReference type="Pfam" id="PF01694"/>
    </source>
</evidence>
<dbReference type="SUPFAM" id="SSF144091">
    <property type="entry name" value="Rhomboid-like"/>
    <property type="match status" value="1"/>
</dbReference>
<reference evidence="10" key="1">
    <citation type="submission" date="2021-02" db="EMBL/GenBank/DDBJ databases">
        <title>Rhodobacter shimadae sp. nov., an aerobic anoxygenic phototrophic bacterium isolated from a hot spring.</title>
        <authorList>
            <person name="Muramatsu S."/>
            <person name="Haruta S."/>
            <person name="Hirose S."/>
            <person name="Hanada S."/>
        </authorList>
    </citation>
    <scope>NUCLEOTIDE SEQUENCE</scope>
    <source>
        <strain evidence="10">N10</strain>
    </source>
</reference>
<feature type="transmembrane region" description="Helical" evidence="8">
    <location>
        <begin position="202"/>
        <end position="220"/>
    </location>
</feature>
<dbReference type="GO" id="GO:0004252">
    <property type="term" value="F:serine-type endopeptidase activity"/>
    <property type="evidence" value="ECO:0007669"/>
    <property type="project" value="InterPro"/>
</dbReference>
<comment type="subcellular location">
    <subcellularLocation>
        <location evidence="1">Membrane</location>
        <topology evidence="1">Multi-pass membrane protein</topology>
    </subcellularLocation>
</comment>
<dbReference type="GO" id="GO:0006508">
    <property type="term" value="P:proteolysis"/>
    <property type="evidence" value="ECO:0007669"/>
    <property type="project" value="UniProtKB-KW"/>
</dbReference>
<evidence type="ECO:0000256" key="8">
    <source>
        <dbReference type="SAM" id="Phobius"/>
    </source>
</evidence>
<name>A0A8G0ZXI9_9RHOB</name>
<keyword evidence="2 10" id="KW-0645">Protease</keyword>
<feature type="transmembrane region" description="Helical" evidence="8">
    <location>
        <begin position="12"/>
        <end position="39"/>
    </location>
</feature>
<dbReference type="Pfam" id="PF01694">
    <property type="entry name" value="Rhomboid"/>
    <property type="match status" value="1"/>
</dbReference>
<dbReference type="InterPro" id="IPR022764">
    <property type="entry name" value="Peptidase_S54_rhomboid_dom"/>
</dbReference>
<keyword evidence="3 8" id="KW-0812">Transmembrane</keyword>
<evidence type="ECO:0000256" key="5">
    <source>
        <dbReference type="ARBA" id="ARBA00022825"/>
    </source>
</evidence>